<sequence>MFRITKHIEFCYGHRLLNYAGKCRHLHGHNGRADIVLEGMQLDDRGMVVDFTDVKRNLATWIDDHLDHRMILHRNDPAVPILRDLGEPLYLVDENPTAENIARIIYEQASAMGMPVTEISLWETSTSCATYRKPTR</sequence>
<comment type="catalytic activity">
    <reaction evidence="10">
        <text>7,8-dihydroneopterin 3'-triphosphate + H2O = 6-carboxy-5,6,7,8-tetrahydropterin + triphosphate + acetaldehyde + 2 H(+)</text>
        <dbReference type="Rhea" id="RHEA:27966"/>
        <dbReference type="ChEBI" id="CHEBI:15343"/>
        <dbReference type="ChEBI" id="CHEBI:15377"/>
        <dbReference type="ChEBI" id="CHEBI:15378"/>
        <dbReference type="ChEBI" id="CHEBI:18036"/>
        <dbReference type="ChEBI" id="CHEBI:58462"/>
        <dbReference type="ChEBI" id="CHEBI:61032"/>
        <dbReference type="EC" id="4.1.2.50"/>
    </reaction>
</comment>
<evidence type="ECO:0000256" key="6">
    <source>
        <dbReference type="ARBA" id="ARBA00022723"/>
    </source>
</evidence>
<dbReference type="EC" id="4.1.2.50" evidence="4"/>
<dbReference type="AlphaFoldDB" id="A0A517S9P4"/>
<gene>
    <name evidence="11" type="primary">queD</name>
    <name evidence="11" type="ORF">Pan44_08540</name>
</gene>
<keyword evidence="6" id="KW-0479">Metal-binding</keyword>
<dbReference type="OrthoDB" id="9804698at2"/>
<evidence type="ECO:0000256" key="2">
    <source>
        <dbReference type="ARBA" id="ARBA00005061"/>
    </source>
</evidence>
<evidence type="ECO:0000256" key="7">
    <source>
        <dbReference type="ARBA" id="ARBA00022833"/>
    </source>
</evidence>
<keyword evidence="8 11" id="KW-0456">Lyase</keyword>
<reference evidence="11 12" key="1">
    <citation type="submission" date="2019-02" db="EMBL/GenBank/DDBJ databases">
        <title>Deep-cultivation of Planctomycetes and their phenomic and genomic characterization uncovers novel biology.</title>
        <authorList>
            <person name="Wiegand S."/>
            <person name="Jogler M."/>
            <person name="Boedeker C."/>
            <person name="Pinto D."/>
            <person name="Vollmers J."/>
            <person name="Rivas-Marin E."/>
            <person name="Kohn T."/>
            <person name="Peeters S.H."/>
            <person name="Heuer A."/>
            <person name="Rast P."/>
            <person name="Oberbeckmann S."/>
            <person name="Bunk B."/>
            <person name="Jeske O."/>
            <person name="Meyerdierks A."/>
            <person name="Storesund J.E."/>
            <person name="Kallscheuer N."/>
            <person name="Luecker S."/>
            <person name="Lage O.M."/>
            <person name="Pohl T."/>
            <person name="Merkel B.J."/>
            <person name="Hornburger P."/>
            <person name="Mueller R.-W."/>
            <person name="Bruemmer F."/>
            <person name="Labrenz M."/>
            <person name="Spormann A.M."/>
            <person name="Op den Camp H."/>
            <person name="Overmann J."/>
            <person name="Amann R."/>
            <person name="Jetten M.S.M."/>
            <person name="Mascher T."/>
            <person name="Medema M.H."/>
            <person name="Devos D.P."/>
            <person name="Kaster A.-K."/>
            <person name="Ovreas L."/>
            <person name="Rohde M."/>
            <person name="Galperin M.Y."/>
            <person name="Jogler C."/>
        </authorList>
    </citation>
    <scope>NUCLEOTIDE SEQUENCE [LARGE SCALE GENOMIC DNA]</scope>
    <source>
        <strain evidence="11 12">Pan44</strain>
    </source>
</reference>
<evidence type="ECO:0000256" key="4">
    <source>
        <dbReference type="ARBA" id="ARBA00012982"/>
    </source>
</evidence>
<dbReference type="InterPro" id="IPR007115">
    <property type="entry name" value="6-PTP_synth/QueD"/>
</dbReference>
<dbReference type="KEGG" id="ccos:Pan44_08540"/>
<proteinExistence type="inferred from homology"/>
<evidence type="ECO:0000256" key="1">
    <source>
        <dbReference type="ARBA" id="ARBA00001947"/>
    </source>
</evidence>
<dbReference type="PANTHER" id="PTHR12589">
    <property type="entry name" value="PYRUVOYL TETRAHYDROBIOPTERIN SYNTHASE"/>
    <property type="match status" value="1"/>
</dbReference>
<keyword evidence="7" id="KW-0862">Zinc</keyword>
<dbReference type="SUPFAM" id="SSF55620">
    <property type="entry name" value="Tetrahydrobiopterin biosynthesis enzymes-like"/>
    <property type="match status" value="1"/>
</dbReference>
<comment type="cofactor">
    <cofactor evidence="1">
        <name>Zn(2+)</name>
        <dbReference type="ChEBI" id="CHEBI:29105"/>
    </cofactor>
</comment>
<dbReference type="GO" id="GO:0046872">
    <property type="term" value="F:metal ion binding"/>
    <property type="evidence" value="ECO:0007669"/>
    <property type="project" value="UniProtKB-KW"/>
</dbReference>
<dbReference type="GO" id="GO:0070497">
    <property type="term" value="F:6-carboxytetrahydropterin synthase activity"/>
    <property type="evidence" value="ECO:0007669"/>
    <property type="project" value="UniProtKB-EC"/>
</dbReference>
<dbReference type="FunCoup" id="A0A517S9P4">
    <property type="interactions" value="196"/>
</dbReference>
<evidence type="ECO:0000256" key="3">
    <source>
        <dbReference type="ARBA" id="ARBA00008900"/>
    </source>
</evidence>
<evidence type="ECO:0000313" key="11">
    <source>
        <dbReference type="EMBL" id="QDT52841.1"/>
    </source>
</evidence>
<dbReference type="InterPro" id="IPR038418">
    <property type="entry name" value="6-PTP_synth/QueD_sf"/>
</dbReference>
<dbReference type="EMBL" id="CP036271">
    <property type="protein sequence ID" value="QDT52841.1"/>
    <property type="molecule type" value="Genomic_DNA"/>
</dbReference>
<name>A0A517S9P4_9PLAN</name>
<dbReference type="RefSeq" id="WP_145027536.1">
    <property type="nucleotide sequence ID" value="NZ_CP036271.1"/>
</dbReference>
<dbReference type="PANTHER" id="PTHR12589:SF7">
    <property type="entry name" value="6-PYRUVOYL TETRAHYDROBIOPTERIN SYNTHASE"/>
    <property type="match status" value="1"/>
</dbReference>
<evidence type="ECO:0000256" key="8">
    <source>
        <dbReference type="ARBA" id="ARBA00023239"/>
    </source>
</evidence>
<evidence type="ECO:0000313" key="12">
    <source>
        <dbReference type="Proteomes" id="UP000315700"/>
    </source>
</evidence>
<dbReference type="Gene3D" id="3.30.479.10">
    <property type="entry name" value="6-pyruvoyl tetrahydropterin synthase/QueD"/>
    <property type="match status" value="1"/>
</dbReference>
<keyword evidence="12" id="KW-1185">Reference proteome</keyword>
<evidence type="ECO:0000256" key="5">
    <source>
        <dbReference type="ARBA" id="ARBA00018141"/>
    </source>
</evidence>
<protein>
    <recommendedName>
        <fullName evidence="5">6-carboxy-5,6,7,8-tetrahydropterin synthase</fullName>
        <ecNumber evidence="4">4.1.2.50</ecNumber>
    </recommendedName>
    <alternativeName>
        <fullName evidence="9">Queuosine biosynthesis protein QueD</fullName>
    </alternativeName>
</protein>
<comment type="pathway">
    <text evidence="2">Purine metabolism; 7-cyano-7-deazaguanine biosynthesis.</text>
</comment>
<evidence type="ECO:0000256" key="10">
    <source>
        <dbReference type="ARBA" id="ARBA00048807"/>
    </source>
</evidence>
<organism evidence="11 12">
    <name type="scientific">Caulifigura coniformis</name>
    <dbReference type="NCBI Taxonomy" id="2527983"/>
    <lineage>
        <taxon>Bacteria</taxon>
        <taxon>Pseudomonadati</taxon>
        <taxon>Planctomycetota</taxon>
        <taxon>Planctomycetia</taxon>
        <taxon>Planctomycetales</taxon>
        <taxon>Planctomycetaceae</taxon>
        <taxon>Caulifigura</taxon>
    </lineage>
</organism>
<evidence type="ECO:0000256" key="9">
    <source>
        <dbReference type="ARBA" id="ARBA00031449"/>
    </source>
</evidence>
<comment type="similarity">
    <text evidence="3">Belongs to the PTPS family. QueD subfamily.</text>
</comment>
<dbReference type="Pfam" id="PF01242">
    <property type="entry name" value="PTPS"/>
    <property type="match status" value="1"/>
</dbReference>
<dbReference type="InParanoid" id="A0A517S9P4"/>
<dbReference type="UniPathway" id="UPA00391"/>
<accession>A0A517S9P4</accession>
<dbReference type="Proteomes" id="UP000315700">
    <property type="component" value="Chromosome"/>
</dbReference>